<dbReference type="SUPFAM" id="SSF111469">
    <property type="entry name" value="Geminin coiled-coil domain"/>
    <property type="match status" value="1"/>
</dbReference>
<accession>A0ABX5DN60</accession>
<name>A0ABX5DN60_9BACI</name>
<reference evidence="2 3" key="1">
    <citation type="submission" date="2018-03" db="EMBL/GenBank/DDBJ databases">
        <title>Genotypic and phenotypic analysis of antagonistic Bacillus spp. isolated from rhizosphere soil of plants in Tibet.</title>
        <authorList>
            <person name="Borriss R."/>
            <person name="Lasch P."/>
            <person name="Wu L."/>
            <person name="Wu H."/>
            <person name="Gao X."/>
        </authorList>
    </citation>
    <scope>NUCLEOTIDE SEQUENCE [LARGE SCALE GENOMIC DNA]</scope>
    <source>
        <strain evidence="2 3">NMSW16</strain>
    </source>
</reference>
<organism evidence="2 3">
    <name type="scientific">Bacillus wiedmannii</name>
    <dbReference type="NCBI Taxonomy" id="1890302"/>
    <lineage>
        <taxon>Bacteria</taxon>
        <taxon>Bacillati</taxon>
        <taxon>Bacillota</taxon>
        <taxon>Bacilli</taxon>
        <taxon>Bacillales</taxon>
        <taxon>Bacillaceae</taxon>
        <taxon>Bacillus</taxon>
        <taxon>Bacillus cereus group</taxon>
    </lineage>
</organism>
<dbReference type="Proteomes" id="UP000239236">
    <property type="component" value="Unassembled WGS sequence"/>
</dbReference>
<proteinExistence type="predicted"/>
<evidence type="ECO:0000256" key="1">
    <source>
        <dbReference type="SAM" id="Coils"/>
    </source>
</evidence>
<gene>
    <name evidence="2" type="ORF">C6357_26870</name>
</gene>
<protein>
    <submittedName>
        <fullName evidence="2">Uncharacterized protein</fullName>
    </submittedName>
</protein>
<feature type="coiled-coil region" evidence="1">
    <location>
        <begin position="28"/>
        <end position="62"/>
    </location>
</feature>
<dbReference type="EMBL" id="PVRR01000011">
    <property type="protein sequence ID" value="PRT36983.1"/>
    <property type="molecule type" value="Genomic_DNA"/>
</dbReference>
<sequence>MGKVTQNENLRTDNKYLKETIEGNNLALKHSHKQNRELRAENKELHTEIGSLKAHIRDLQSNIKFYINKRKKSLKSNLRRL</sequence>
<keyword evidence="1" id="KW-0175">Coiled coil</keyword>
<keyword evidence="3" id="KW-1185">Reference proteome</keyword>
<evidence type="ECO:0000313" key="2">
    <source>
        <dbReference type="EMBL" id="PRT36983.1"/>
    </source>
</evidence>
<evidence type="ECO:0000313" key="3">
    <source>
        <dbReference type="Proteomes" id="UP000239236"/>
    </source>
</evidence>
<comment type="caution">
    <text evidence="2">The sequence shown here is derived from an EMBL/GenBank/DDBJ whole genome shotgun (WGS) entry which is preliminary data.</text>
</comment>